<dbReference type="SUPFAM" id="SSF48452">
    <property type="entry name" value="TPR-like"/>
    <property type="match status" value="1"/>
</dbReference>
<protein>
    <submittedName>
        <fullName evidence="3">Tetratricopeptide repeat-containing protein</fullName>
    </submittedName>
</protein>
<dbReference type="Pfam" id="PF13432">
    <property type="entry name" value="TPR_16"/>
    <property type="match status" value="1"/>
</dbReference>
<proteinExistence type="predicted"/>
<dbReference type="RefSeq" id="WP_042434621.1">
    <property type="nucleotide sequence ID" value="NZ_CABKQR010000001.1"/>
</dbReference>
<dbReference type="AlphaFoldDB" id="A0A369LAI5"/>
<feature type="repeat" description="TPR" evidence="1">
    <location>
        <begin position="150"/>
        <end position="183"/>
    </location>
</feature>
<dbReference type="Proteomes" id="UP000253792">
    <property type="component" value="Unassembled WGS sequence"/>
</dbReference>
<dbReference type="PANTHER" id="PTHR12558:SF13">
    <property type="entry name" value="CELL DIVISION CYCLE PROTEIN 27 HOMOLOG"/>
    <property type="match status" value="1"/>
</dbReference>
<keyword evidence="2" id="KW-0812">Transmembrane</keyword>
<evidence type="ECO:0000256" key="1">
    <source>
        <dbReference type="PROSITE-ProRule" id="PRU00339"/>
    </source>
</evidence>
<dbReference type="Pfam" id="PF13181">
    <property type="entry name" value="TPR_8"/>
    <property type="match status" value="3"/>
</dbReference>
<dbReference type="InterPro" id="IPR011990">
    <property type="entry name" value="TPR-like_helical_dom_sf"/>
</dbReference>
<keyword evidence="1" id="KW-0802">TPR repeat</keyword>
<dbReference type="STRING" id="1034345.GCA_000236865_00392"/>
<dbReference type="OrthoDB" id="3176473at2"/>
<dbReference type="Gene3D" id="1.25.40.10">
    <property type="entry name" value="Tetratricopeptide repeat domain"/>
    <property type="match status" value="2"/>
</dbReference>
<gene>
    <name evidence="3" type="ORF">C1880_04195</name>
</gene>
<feature type="repeat" description="TPR" evidence="1">
    <location>
        <begin position="78"/>
        <end position="111"/>
    </location>
</feature>
<reference evidence="3 4" key="1">
    <citation type="journal article" date="2018" name="Elife">
        <title>Discovery and characterization of a prevalent human gut bacterial enzyme sufficient for the inactivation of a family of plant toxins.</title>
        <authorList>
            <person name="Koppel N."/>
            <person name="Bisanz J.E."/>
            <person name="Pandelia M.E."/>
            <person name="Turnbaugh P.J."/>
            <person name="Balskus E.P."/>
        </authorList>
    </citation>
    <scope>NUCLEOTIDE SEQUENCE [LARGE SCALE GENOMIC DNA]</scope>
    <source>
        <strain evidence="4">anaerobia AP69FAA</strain>
    </source>
</reference>
<evidence type="ECO:0000313" key="4">
    <source>
        <dbReference type="Proteomes" id="UP000253792"/>
    </source>
</evidence>
<dbReference type="Pfam" id="PF13174">
    <property type="entry name" value="TPR_6"/>
    <property type="match status" value="1"/>
</dbReference>
<organism evidence="3 4">
    <name type="scientific">Senegalimassilia anaerobia</name>
    <dbReference type="NCBI Taxonomy" id="1473216"/>
    <lineage>
        <taxon>Bacteria</taxon>
        <taxon>Bacillati</taxon>
        <taxon>Actinomycetota</taxon>
        <taxon>Coriobacteriia</taxon>
        <taxon>Coriobacteriales</taxon>
        <taxon>Coriobacteriaceae</taxon>
        <taxon>Senegalimassilia</taxon>
    </lineage>
</organism>
<dbReference type="PROSITE" id="PS50005">
    <property type="entry name" value="TPR"/>
    <property type="match status" value="3"/>
</dbReference>
<evidence type="ECO:0000313" key="3">
    <source>
        <dbReference type="EMBL" id="RDB56102.1"/>
    </source>
</evidence>
<keyword evidence="2" id="KW-1133">Transmembrane helix</keyword>
<sequence length="462" mass="49539">MNNQLFQQARAAYAQKDFQGALEVYQQCLQDEASPLAPGEMGQLYHQMGNCLVKLKQPNEAIQAYGQAVADEAYDARGGVHYNLGMAYAALHDYEDAVANFEAAASDAKYDSAYKAYTGMGNALLKMGKTAEAGVAFRNAALDEANPDPTKALLNLGVCFMALNRAADAVSSYESALQFDMQPEMRNRLYANLGQAYVATGQMQKAVNAFEESIADKTYFLSDSASVDYQRAVAAVAQGTSEITQVMAPVSVPGGAAPSDSADLSGIDVAADGSAMYAEQDPYAAQQADPYYYGDPYAADAGQYGAAAGDDRFFSASDEELEQWSKGVAKRDRKRRNVGLKIFVVIILLVVAAFGGALFMYTQGWGYPSQDSVATQLFADPDNASALYSAEVSDTSAASMTNSLVKDSAPTINAVEKSMTDSTVYVTAETDGGGQMQYKLSMVRDLIGWKVSNVELYFPSQN</sequence>
<keyword evidence="4" id="KW-1185">Reference proteome</keyword>
<accession>A0A369LAI5</accession>
<dbReference type="GeneID" id="82935841"/>
<evidence type="ECO:0000256" key="2">
    <source>
        <dbReference type="SAM" id="Phobius"/>
    </source>
</evidence>
<feature type="repeat" description="TPR" evidence="1">
    <location>
        <begin position="187"/>
        <end position="220"/>
    </location>
</feature>
<name>A0A369LAI5_9ACTN</name>
<keyword evidence="2" id="KW-0472">Membrane</keyword>
<dbReference type="InterPro" id="IPR019734">
    <property type="entry name" value="TPR_rpt"/>
</dbReference>
<feature type="transmembrane region" description="Helical" evidence="2">
    <location>
        <begin position="340"/>
        <end position="361"/>
    </location>
</feature>
<dbReference type="PANTHER" id="PTHR12558">
    <property type="entry name" value="CELL DIVISION CYCLE 16,23,27"/>
    <property type="match status" value="1"/>
</dbReference>
<dbReference type="SMART" id="SM00028">
    <property type="entry name" value="TPR"/>
    <property type="match status" value="6"/>
</dbReference>
<dbReference type="EMBL" id="PPTP01000003">
    <property type="protein sequence ID" value="RDB56102.1"/>
    <property type="molecule type" value="Genomic_DNA"/>
</dbReference>
<comment type="caution">
    <text evidence="3">The sequence shown here is derived from an EMBL/GenBank/DDBJ whole genome shotgun (WGS) entry which is preliminary data.</text>
</comment>